<name>A0A239DJP8_9PSED</name>
<organism evidence="2 3">
    <name type="scientific">Pseudomonas segetis</name>
    <dbReference type="NCBI Taxonomy" id="298908"/>
    <lineage>
        <taxon>Bacteria</taxon>
        <taxon>Pseudomonadati</taxon>
        <taxon>Pseudomonadota</taxon>
        <taxon>Gammaproteobacteria</taxon>
        <taxon>Pseudomonadales</taxon>
        <taxon>Pseudomonadaceae</taxon>
        <taxon>Pseudomonas</taxon>
    </lineage>
</organism>
<evidence type="ECO:0000313" key="2">
    <source>
        <dbReference type="EMBL" id="SNS32680.1"/>
    </source>
</evidence>
<sequence length="333" mass="36424">MRRALYALLLLAVSPLVAAASQAMAQPEESLKLVSEHPVDGMSAGNLSGFAWCGDALWAVSDRDDGRIYRLSGGEGVWQAEPELFTAPPAPDSGLPWGIRMRAWATGLVRGGSLDFEGMTCDSNGNRYLVSEAKVAVLQLPVAADPEWLRLPESLVRQARGSGMLLHFNALLEGIAIDPAGERMWLAAERQRRGLLVLHKKNSVWGCTGGCVLLSESGKVPAPEKLGGKPQPKDFSDVSYYAEKLFTLERQAHRICRRTLSNGEVERCWSFADQVLTDARRYPSTFGRVEALQIDEQGAWLGVDNGGLVRADGESRPIVWRFAAPKDGWEHGK</sequence>
<feature type="signal peptide" evidence="1">
    <location>
        <begin position="1"/>
        <end position="19"/>
    </location>
</feature>
<keyword evidence="3" id="KW-1185">Reference proteome</keyword>
<protein>
    <recommendedName>
        <fullName evidence="4">Esterase-like activity of phytase</fullName>
    </recommendedName>
</protein>
<accession>A0A239DJP8</accession>
<reference evidence="3" key="1">
    <citation type="submission" date="2017-06" db="EMBL/GenBank/DDBJ databases">
        <authorList>
            <person name="Varghese N."/>
            <person name="Submissions S."/>
        </authorList>
    </citation>
    <scope>NUCLEOTIDE SEQUENCE [LARGE SCALE GENOMIC DNA]</scope>
    <source>
        <strain evidence="3">CIP 108523</strain>
    </source>
</reference>
<dbReference type="RefSeq" id="WP_010488424.1">
    <property type="nucleotide sequence ID" value="NZ_FZOG01000002.1"/>
</dbReference>
<proteinExistence type="predicted"/>
<evidence type="ECO:0008006" key="4">
    <source>
        <dbReference type="Google" id="ProtNLM"/>
    </source>
</evidence>
<evidence type="ECO:0000256" key="1">
    <source>
        <dbReference type="SAM" id="SignalP"/>
    </source>
</evidence>
<keyword evidence="1" id="KW-0732">Signal</keyword>
<feature type="chain" id="PRO_5011247161" description="Esterase-like activity of phytase" evidence="1">
    <location>
        <begin position="20"/>
        <end position="333"/>
    </location>
</feature>
<dbReference type="EMBL" id="FZOG01000002">
    <property type="protein sequence ID" value="SNS32680.1"/>
    <property type="molecule type" value="Genomic_DNA"/>
</dbReference>
<evidence type="ECO:0000313" key="3">
    <source>
        <dbReference type="Proteomes" id="UP000242915"/>
    </source>
</evidence>
<dbReference type="Proteomes" id="UP000242915">
    <property type="component" value="Unassembled WGS sequence"/>
</dbReference>
<dbReference type="AlphaFoldDB" id="A0A239DJP8"/>
<gene>
    <name evidence="2" type="ORF">SAMN05216255_2302</name>
</gene>
<dbReference type="SUPFAM" id="SSF50956">
    <property type="entry name" value="Thermostable phytase (3-phytase)"/>
    <property type="match status" value="1"/>
</dbReference>